<feature type="domain" description="Leucine-binding protein" evidence="4">
    <location>
        <begin position="57"/>
        <end position="404"/>
    </location>
</feature>
<sequence length="432" mass="44643">MPTYFPLRPHRPHSRHSTALTAAAAVLAAAAASGCAGDNGAPGAGNSCNAPGVSADEIRIGLVFPNDGTIGAALKSARSGVDARLGLVNEAGGIHGRKITYVWRDDQGTAQANNVAVQELVGSADVFALLEASTGASGGADYLRSQSVPAIGLPIESIWADPAYPNMFTFPSLVASGSASDVFGRYVLAQGGSRAVIVSTDSVVAAQRFTPLIGQSLAASRIPTTQLAYNSTITNPARFAEQLRESDADVLVLDLPPADGPQILAAARAAGLTFRVVLAAAGYGKETIERYGASVAGFTTFSIFVPFEAKVPAQREYLDAAQRHAPELQSPSEDVAYGTYIATDILVRGLTDAGPCPTREGFVQALRAVTDYNAGGLVSGRLTFDKNVGQPFSCLIFSRVNAAGTAFEVVPNTTPGAPSPTEWCGERLAGAS</sequence>
<dbReference type="Pfam" id="PF13458">
    <property type="entry name" value="Peripla_BP_6"/>
    <property type="match status" value="1"/>
</dbReference>
<evidence type="ECO:0000256" key="1">
    <source>
        <dbReference type="ARBA" id="ARBA00010062"/>
    </source>
</evidence>
<dbReference type="Gene3D" id="3.40.50.2300">
    <property type="match status" value="2"/>
</dbReference>
<gene>
    <name evidence="5" type="ORF">I7412_34075</name>
</gene>
<evidence type="ECO:0000313" key="6">
    <source>
        <dbReference type="Proteomes" id="UP000604475"/>
    </source>
</evidence>
<dbReference type="InterPro" id="IPR028081">
    <property type="entry name" value="Leu-bd"/>
</dbReference>
<accession>A0A937RNG6</accession>
<evidence type="ECO:0000256" key="2">
    <source>
        <dbReference type="ARBA" id="ARBA00022729"/>
    </source>
</evidence>
<dbReference type="SUPFAM" id="SSF53822">
    <property type="entry name" value="Periplasmic binding protein-like I"/>
    <property type="match status" value="1"/>
</dbReference>
<dbReference type="InterPro" id="IPR028082">
    <property type="entry name" value="Peripla_BP_I"/>
</dbReference>
<keyword evidence="2 3" id="KW-0732">Signal</keyword>
<keyword evidence="6" id="KW-1185">Reference proteome</keyword>
<evidence type="ECO:0000313" key="5">
    <source>
        <dbReference type="EMBL" id="MBL7632095.1"/>
    </source>
</evidence>
<protein>
    <submittedName>
        <fullName evidence="5">ABC transporter substrate-binding protein</fullName>
    </submittedName>
</protein>
<evidence type="ECO:0000256" key="3">
    <source>
        <dbReference type="SAM" id="SignalP"/>
    </source>
</evidence>
<dbReference type="PANTHER" id="PTHR47235:SF1">
    <property type="entry name" value="BLR6548 PROTEIN"/>
    <property type="match status" value="1"/>
</dbReference>
<comment type="similarity">
    <text evidence="1">Belongs to the leucine-binding protein family.</text>
</comment>
<dbReference type="EMBL" id="JAEACQ010000295">
    <property type="protein sequence ID" value="MBL7632095.1"/>
    <property type="molecule type" value="Genomic_DNA"/>
</dbReference>
<organism evidence="5 6">
    <name type="scientific">Frankia nepalensis</name>
    <dbReference type="NCBI Taxonomy" id="1836974"/>
    <lineage>
        <taxon>Bacteria</taxon>
        <taxon>Bacillati</taxon>
        <taxon>Actinomycetota</taxon>
        <taxon>Actinomycetes</taxon>
        <taxon>Frankiales</taxon>
        <taxon>Frankiaceae</taxon>
        <taxon>Frankia</taxon>
    </lineage>
</organism>
<dbReference type="Proteomes" id="UP000604475">
    <property type="component" value="Unassembled WGS sequence"/>
</dbReference>
<reference evidence="5" key="1">
    <citation type="submission" date="2020-12" db="EMBL/GenBank/DDBJ databases">
        <title>Genomic characterization of non-nitrogen-fixing Frankia strains.</title>
        <authorList>
            <person name="Carlos-Shanley C."/>
            <person name="Guerra T."/>
            <person name="Hahn D."/>
        </authorList>
    </citation>
    <scope>NUCLEOTIDE SEQUENCE</scope>
    <source>
        <strain evidence="5">CN6</strain>
    </source>
</reference>
<proteinExistence type="inferred from homology"/>
<feature type="signal peptide" evidence="3">
    <location>
        <begin position="1"/>
        <end position="36"/>
    </location>
</feature>
<name>A0A937RNG6_9ACTN</name>
<comment type="caution">
    <text evidence="5">The sequence shown here is derived from an EMBL/GenBank/DDBJ whole genome shotgun (WGS) entry which is preliminary data.</text>
</comment>
<dbReference type="PANTHER" id="PTHR47235">
    <property type="entry name" value="BLR6548 PROTEIN"/>
    <property type="match status" value="1"/>
</dbReference>
<dbReference type="AlphaFoldDB" id="A0A937RNG6"/>
<dbReference type="RefSeq" id="WP_203002622.1">
    <property type="nucleotide sequence ID" value="NZ_JADWYU010000150.1"/>
</dbReference>
<dbReference type="CDD" id="cd06341">
    <property type="entry name" value="PBP1_ABC_ligand_binding-like"/>
    <property type="match status" value="1"/>
</dbReference>
<evidence type="ECO:0000259" key="4">
    <source>
        <dbReference type="Pfam" id="PF13458"/>
    </source>
</evidence>
<feature type="chain" id="PRO_5039349872" evidence="3">
    <location>
        <begin position="37"/>
        <end position="432"/>
    </location>
</feature>